<evidence type="ECO:0000256" key="1">
    <source>
        <dbReference type="SAM" id="MobiDB-lite"/>
    </source>
</evidence>
<comment type="caution">
    <text evidence="2">The sequence shown here is derived from an EMBL/GenBank/DDBJ whole genome shotgun (WGS) entry which is preliminary data.</text>
</comment>
<dbReference type="Proteomes" id="UP000623467">
    <property type="component" value="Unassembled WGS sequence"/>
</dbReference>
<dbReference type="EMBL" id="JACAZH010000005">
    <property type="protein sequence ID" value="KAF7367623.1"/>
    <property type="molecule type" value="Genomic_DNA"/>
</dbReference>
<dbReference type="OrthoDB" id="191979at2759"/>
<proteinExistence type="predicted"/>
<organism evidence="2 3">
    <name type="scientific">Mycena sanguinolenta</name>
    <dbReference type="NCBI Taxonomy" id="230812"/>
    <lineage>
        <taxon>Eukaryota</taxon>
        <taxon>Fungi</taxon>
        <taxon>Dikarya</taxon>
        <taxon>Basidiomycota</taxon>
        <taxon>Agaricomycotina</taxon>
        <taxon>Agaricomycetes</taxon>
        <taxon>Agaricomycetidae</taxon>
        <taxon>Agaricales</taxon>
        <taxon>Marasmiineae</taxon>
        <taxon>Mycenaceae</taxon>
        <taxon>Mycena</taxon>
    </lineage>
</organism>
<evidence type="ECO:0000313" key="3">
    <source>
        <dbReference type="Proteomes" id="UP000623467"/>
    </source>
</evidence>
<sequence>MVLKMLVAAYAYWPTPRAPSSPSSSSSPRTASHKAGPPRERDLHGSRRPHRRIHPARAHTFGGPRAKGAPSVPTAPPRRLDALVCAHEYAGAGGLGLFASGQRELEQRERDEASLASFLLITLFLPSLLTAPVERDIRIVDVVNRWCAAAARFWVDATFEFSSARSDSNTLSTDFQRILDARPGPSTPILAPLDSDDKILGPAHALFLLFLLKSFSTALTY</sequence>
<feature type="compositionally biased region" description="Basic residues" evidence="1">
    <location>
        <begin position="46"/>
        <end position="57"/>
    </location>
</feature>
<dbReference type="AlphaFoldDB" id="A0A8H6YV04"/>
<evidence type="ECO:0000313" key="2">
    <source>
        <dbReference type="EMBL" id="KAF7367623.1"/>
    </source>
</evidence>
<accession>A0A8H6YV04</accession>
<gene>
    <name evidence="2" type="ORF">MSAN_00825800</name>
</gene>
<feature type="region of interest" description="Disordered" evidence="1">
    <location>
        <begin position="14"/>
        <end position="75"/>
    </location>
</feature>
<name>A0A8H6YV04_9AGAR</name>
<keyword evidence="3" id="KW-1185">Reference proteome</keyword>
<reference evidence="2" key="1">
    <citation type="submission" date="2020-05" db="EMBL/GenBank/DDBJ databases">
        <title>Mycena genomes resolve the evolution of fungal bioluminescence.</title>
        <authorList>
            <person name="Tsai I.J."/>
        </authorList>
    </citation>
    <scope>NUCLEOTIDE SEQUENCE</scope>
    <source>
        <strain evidence="2">160909Yilan</strain>
    </source>
</reference>
<feature type="compositionally biased region" description="Low complexity" evidence="1">
    <location>
        <begin position="14"/>
        <end position="30"/>
    </location>
</feature>
<protein>
    <submittedName>
        <fullName evidence="2">Uncharacterized protein</fullName>
    </submittedName>
</protein>